<name>A0ABD2NLI3_9CUCU</name>
<sequence>MDEVDWGRRVISCEDAEIEYDTISTILSDFLTIIFPKKEAILLLEKRTGFLQQSSGLMWNIYQMQIIRIKLLGTSLKNTLVNNLHLIRMFENLQHVDKKSLVNDVNKFYVGCEKHNDAESGKEDHHASIFLEPADEREVHQIIKSLRNTNAVGRD</sequence>
<proteinExistence type="predicted"/>
<comment type="caution">
    <text evidence="1">The sequence shown here is derived from an EMBL/GenBank/DDBJ whole genome shotgun (WGS) entry which is preliminary data.</text>
</comment>
<accession>A0ABD2NLI3</accession>
<organism evidence="1 2">
    <name type="scientific">Cryptolaemus montrouzieri</name>
    <dbReference type="NCBI Taxonomy" id="559131"/>
    <lineage>
        <taxon>Eukaryota</taxon>
        <taxon>Metazoa</taxon>
        <taxon>Ecdysozoa</taxon>
        <taxon>Arthropoda</taxon>
        <taxon>Hexapoda</taxon>
        <taxon>Insecta</taxon>
        <taxon>Pterygota</taxon>
        <taxon>Neoptera</taxon>
        <taxon>Endopterygota</taxon>
        <taxon>Coleoptera</taxon>
        <taxon>Polyphaga</taxon>
        <taxon>Cucujiformia</taxon>
        <taxon>Coccinelloidea</taxon>
        <taxon>Coccinellidae</taxon>
        <taxon>Scymninae</taxon>
        <taxon>Scymnini</taxon>
        <taxon>Cryptolaemus</taxon>
    </lineage>
</organism>
<dbReference type="Proteomes" id="UP001516400">
    <property type="component" value="Unassembled WGS sequence"/>
</dbReference>
<dbReference type="AlphaFoldDB" id="A0ABD2NLI3"/>
<evidence type="ECO:0000313" key="2">
    <source>
        <dbReference type="Proteomes" id="UP001516400"/>
    </source>
</evidence>
<dbReference type="EMBL" id="JABFTP020000124">
    <property type="protein sequence ID" value="KAL3279460.1"/>
    <property type="molecule type" value="Genomic_DNA"/>
</dbReference>
<reference evidence="1 2" key="1">
    <citation type="journal article" date="2021" name="BMC Biol.">
        <title>Horizontally acquired antibacterial genes associated with adaptive radiation of ladybird beetles.</title>
        <authorList>
            <person name="Li H.S."/>
            <person name="Tang X.F."/>
            <person name="Huang Y.H."/>
            <person name="Xu Z.Y."/>
            <person name="Chen M.L."/>
            <person name="Du X.Y."/>
            <person name="Qiu B.Y."/>
            <person name="Chen P.T."/>
            <person name="Zhang W."/>
            <person name="Slipinski A."/>
            <person name="Escalona H.E."/>
            <person name="Waterhouse R.M."/>
            <person name="Zwick A."/>
            <person name="Pang H."/>
        </authorList>
    </citation>
    <scope>NUCLEOTIDE SEQUENCE [LARGE SCALE GENOMIC DNA]</scope>
    <source>
        <strain evidence="1">SYSU2018</strain>
    </source>
</reference>
<protein>
    <submittedName>
        <fullName evidence="1">Uncharacterized protein</fullName>
    </submittedName>
</protein>
<keyword evidence="2" id="KW-1185">Reference proteome</keyword>
<evidence type="ECO:0000313" key="1">
    <source>
        <dbReference type="EMBL" id="KAL3279460.1"/>
    </source>
</evidence>
<gene>
    <name evidence="1" type="ORF">HHI36_016971</name>
</gene>